<keyword evidence="2" id="KW-0333">Golgi apparatus</keyword>
<dbReference type="Proteomes" id="UP000324748">
    <property type="component" value="Unassembled WGS sequence"/>
</dbReference>
<keyword evidence="8" id="KW-1185">Reference proteome</keyword>
<feature type="coiled-coil region" evidence="4">
    <location>
        <begin position="237"/>
        <end position="288"/>
    </location>
</feature>
<dbReference type="PANTHER" id="PTHR18921:SF2">
    <property type="entry name" value="THYROID RECEPTOR-INTERACTING PROTEIN 11"/>
    <property type="match status" value="1"/>
</dbReference>
<evidence type="ECO:0000256" key="2">
    <source>
        <dbReference type="ARBA" id="ARBA00023034"/>
    </source>
</evidence>
<dbReference type="AlphaFoldDB" id="A0A5B0QU78"/>
<feature type="compositionally biased region" description="Polar residues" evidence="5">
    <location>
        <begin position="1"/>
        <end position="20"/>
    </location>
</feature>
<dbReference type="InterPro" id="IPR019459">
    <property type="entry name" value="GRAB"/>
</dbReference>
<organism evidence="7 8">
    <name type="scientific">Puccinia graminis f. sp. tritici</name>
    <dbReference type="NCBI Taxonomy" id="56615"/>
    <lineage>
        <taxon>Eukaryota</taxon>
        <taxon>Fungi</taxon>
        <taxon>Dikarya</taxon>
        <taxon>Basidiomycota</taxon>
        <taxon>Pucciniomycotina</taxon>
        <taxon>Pucciniomycetes</taxon>
        <taxon>Pucciniales</taxon>
        <taxon>Pucciniaceae</taxon>
        <taxon>Puccinia</taxon>
    </lineage>
</organism>
<gene>
    <name evidence="7" type="ORF">PGT21_007414</name>
</gene>
<dbReference type="GO" id="GO:0006888">
    <property type="term" value="P:endoplasmic reticulum to Golgi vesicle-mediated transport"/>
    <property type="evidence" value="ECO:0007669"/>
    <property type="project" value="TreeGrafter"/>
</dbReference>
<dbReference type="Pfam" id="PF10375">
    <property type="entry name" value="GRAB"/>
    <property type="match status" value="1"/>
</dbReference>
<comment type="caution">
    <text evidence="7">The sequence shown here is derived from an EMBL/GenBank/DDBJ whole genome shotgun (WGS) entry which is preliminary data.</text>
</comment>
<evidence type="ECO:0000256" key="4">
    <source>
        <dbReference type="SAM" id="Coils"/>
    </source>
</evidence>
<dbReference type="OrthoDB" id="425925at2759"/>
<feature type="region of interest" description="Disordered" evidence="5">
    <location>
        <begin position="355"/>
        <end position="387"/>
    </location>
</feature>
<name>A0A5B0QU78_PUCGR</name>
<dbReference type="GO" id="GO:0031267">
    <property type="term" value="F:small GTPase binding"/>
    <property type="evidence" value="ECO:0007669"/>
    <property type="project" value="TreeGrafter"/>
</dbReference>
<evidence type="ECO:0000313" key="7">
    <source>
        <dbReference type="EMBL" id="KAA1116274.1"/>
    </source>
</evidence>
<sequence>MGSTAANNPLDNIDLTQPEANQDEQDPNSEEQSSTELQLETLRNEKATLEAQYGALLAKLTTMRTTLGDKLRQDADELDRREQQICQLQAQNEELILTTENLKTELISSNEETERLHDELGQIRSRMLDHQRQLDSESYEREEAYRESQDEIERLRNQLEDSKREIMNEAVKREQADSGSRERDNIIAELKRELEFVKEDRDLQARSASNLQSVLEEFQSAKESEIQSVVGDTQARLVEAETRLLVSEQKAKDAEAKLAASESGAAQCESLKKEIKDKNLLVGKLRHEAVILNEHLTEALRRLRKDSTEYSVDRRLVTNVLISFILTPREDTKRFEMLSLLSSILSWNEDQREQVGLQRSSSSAQKAGRQNPGSNSPATAGRDTLGDNDTITDQWVSFLLREANSASPTATRSLSNLSLTSPSTISNPNKSPISTRISPDGAKLPSSPGSTLSTLSTLTRPTSESS</sequence>
<evidence type="ECO:0000256" key="3">
    <source>
        <dbReference type="ARBA" id="ARBA00023054"/>
    </source>
</evidence>
<feature type="region of interest" description="Disordered" evidence="5">
    <location>
        <begin position="131"/>
        <end position="150"/>
    </location>
</feature>
<feature type="region of interest" description="Disordered" evidence="5">
    <location>
        <begin position="409"/>
        <end position="466"/>
    </location>
</feature>
<dbReference type="EMBL" id="VSWC01000003">
    <property type="protein sequence ID" value="KAA1116274.1"/>
    <property type="molecule type" value="Genomic_DNA"/>
</dbReference>
<feature type="compositionally biased region" description="Low complexity" evidence="5">
    <location>
        <begin position="413"/>
        <end position="429"/>
    </location>
</feature>
<dbReference type="GO" id="GO:0005794">
    <property type="term" value="C:Golgi apparatus"/>
    <property type="evidence" value="ECO:0007669"/>
    <property type="project" value="UniProtKB-SubCell"/>
</dbReference>
<evidence type="ECO:0000313" key="8">
    <source>
        <dbReference type="Proteomes" id="UP000324748"/>
    </source>
</evidence>
<dbReference type="PANTHER" id="PTHR18921">
    <property type="entry name" value="MYOSIN HEAVY CHAIN - RELATED"/>
    <property type="match status" value="1"/>
</dbReference>
<evidence type="ECO:0000256" key="5">
    <source>
        <dbReference type="SAM" id="MobiDB-lite"/>
    </source>
</evidence>
<dbReference type="InterPro" id="IPR000237">
    <property type="entry name" value="GRIP_dom"/>
</dbReference>
<comment type="subcellular location">
    <subcellularLocation>
        <location evidence="1">Golgi apparatus</location>
    </subcellularLocation>
</comment>
<keyword evidence="3 4" id="KW-0175">Coiled coil</keyword>
<feature type="region of interest" description="Disordered" evidence="5">
    <location>
        <begin position="1"/>
        <end position="38"/>
    </location>
</feature>
<evidence type="ECO:0000259" key="6">
    <source>
        <dbReference type="PROSITE" id="PS50913"/>
    </source>
</evidence>
<proteinExistence type="predicted"/>
<protein>
    <recommendedName>
        <fullName evidence="6">GRIP domain-containing protein</fullName>
    </recommendedName>
</protein>
<reference evidence="7 8" key="1">
    <citation type="submission" date="2019-05" db="EMBL/GenBank/DDBJ databases">
        <title>Emergence of the Ug99 lineage of the wheat stem rust pathogen through somatic hybridization.</title>
        <authorList>
            <person name="Li F."/>
            <person name="Upadhyaya N.M."/>
            <person name="Sperschneider J."/>
            <person name="Matny O."/>
            <person name="Nguyen-Phuc H."/>
            <person name="Mago R."/>
            <person name="Raley C."/>
            <person name="Miller M.E."/>
            <person name="Silverstein K.A.T."/>
            <person name="Henningsen E."/>
            <person name="Hirsch C.D."/>
            <person name="Visser B."/>
            <person name="Pretorius Z.A."/>
            <person name="Steffenson B.J."/>
            <person name="Schwessinger B."/>
            <person name="Dodds P.N."/>
            <person name="Figueroa M."/>
        </authorList>
    </citation>
    <scope>NUCLEOTIDE SEQUENCE [LARGE SCALE GENOMIC DNA]</scope>
    <source>
        <strain evidence="7">21-0</strain>
    </source>
</reference>
<dbReference type="PROSITE" id="PS50913">
    <property type="entry name" value="GRIP"/>
    <property type="match status" value="1"/>
</dbReference>
<accession>A0A5B0QU78</accession>
<evidence type="ECO:0000256" key="1">
    <source>
        <dbReference type="ARBA" id="ARBA00004555"/>
    </source>
</evidence>
<dbReference type="GO" id="GO:0007030">
    <property type="term" value="P:Golgi organization"/>
    <property type="evidence" value="ECO:0007669"/>
    <property type="project" value="TreeGrafter"/>
</dbReference>
<feature type="compositionally biased region" description="Low complexity" evidence="5">
    <location>
        <begin position="444"/>
        <end position="466"/>
    </location>
</feature>
<feature type="domain" description="GRIP" evidence="6">
    <location>
        <begin position="307"/>
        <end position="358"/>
    </location>
</feature>